<dbReference type="Proteomes" id="UP000003560">
    <property type="component" value="Unassembled WGS sequence"/>
</dbReference>
<dbReference type="InterPro" id="IPR041677">
    <property type="entry name" value="DNA2/NAM7_AAA_11"/>
</dbReference>
<evidence type="ECO:0000256" key="6">
    <source>
        <dbReference type="SAM" id="Coils"/>
    </source>
</evidence>
<dbReference type="Gene3D" id="3.40.50.300">
    <property type="entry name" value="P-loop containing nucleotide triphosphate hydrolases"/>
    <property type="match status" value="3"/>
</dbReference>
<keyword evidence="5" id="KW-0067">ATP-binding</keyword>
<evidence type="ECO:0000256" key="5">
    <source>
        <dbReference type="ARBA" id="ARBA00022840"/>
    </source>
</evidence>
<name>B6G8S0_9ACTN</name>
<dbReference type="GO" id="GO:0005524">
    <property type="term" value="F:ATP binding"/>
    <property type="evidence" value="ECO:0007669"/>
    <property type="project" value="UniProtKB-KW"/>
</dbReference>
<reference evidence="10 11" key="2">
    <citation type="submission" date="2008-10" db="EMBL/GenBank/DDBJ databases">
        <authorList>
            <person name="Fulton L."/>
            <person name="Clifton S."/>
            <person name="Fulton B."/>
            <person name="Xu J."/>
            <person name="Minx P."/>
            <person name="Pepin K.H."/>
            <person name="Johnson M."/>
            <person name="Thiruvilangam P."/>
            <person name="Bhonagiri V."/>
            <person name="Nash W.E."/>
            <person name="Mardis E.R."/>
            <person name="Wilson R.K."/>
        </authorList>
    </citation>
    <scope>NUCLEOTIDE SEQUENCE [LARGE SCALE GENOMIC DNA]</scope>
    <source>
        <strain evidence="10 11">DSM 13279</strain>
    </source>
</reference>
<feature type="coiled-coil region" evidence="6">
    <location>
        <begin position="784"/>
        <end position="835"/>
    </location>
</feature>
<evidence type="ECO:0008006" key="12">
    <source>
        <dbReference type="Google" id="ProtNLM"/>
    </source>
</evidence>
<evidence type="ECO:0000256" key="7">
    <source>
        <dbReference type="SAM" id="MobiDB-lite"/>
    </source>
</evidence>
<evidence type="ECO:0000256" key="1">
    <source>
        <dbReference type="ARBA" id="ARBA00007913"/>
    </source>
</evidence>
<keyword evidence="4" id="KW-0347">Helicase</keyword>
<dbReference type="STRING" id="445975.COLSTE_00461"/>
<dbReference type="EMBL" id="ABXJ01000027">
    <property type="protein sequence ID" value="EEA91319.1"/>
    <property type="molecule type" value="Genomic_DNA"/>
</dbReference>
<keyword evidence="2" id="KW-0547">Nucleotide-binding</keyword>
<dbReference type="RefSeq" id="WP_006720123.1">
    <property type="nucleotide sequence ID" value="NZ_CP085935.1"/>
</dbReference>
<dbReference type="HOGENOM" id="CLU_004155_0_1_11"/>
<evidence type="ECO:0000259" key="9">
    <source>
        <dbReference type="Pfam" id="PF13087"/>
    </source>
</evidence>
<feature type="domain" description="DNA2/NAM7 helicase-like C-terminal" evidence="9">
    <location>
        <begin position="1073"/>
        <end position="1250"/>
    </location>
</feature>
<organism evidence="10 11">
    <name type="scientific">Collinsella stercoris DSM 13279</name>
    <dbReference type="NCBI Taxonomy" id="445975"/>
    <lineage>
        <taxon>Bacteria</taxon>
        <taxon>Bacillati</taxon>
        <taxon>Actinomycetota</taxon>
        <taxon>Coriobacteriia</taxon>
        <taxon>Coriobacteriales</taxon>
        <taxon>Coriobacteriaceae</taxon>
        <taxon>Collinsella</taxon>
    </lineage>
</organism>
<feature type="region of interest" description="Disordered" evidence="7">
    <location>
        <begin position="1590"/>
        <end position="1635"/>
    </location>
</feature>
<dbReference type="SUPFAM" id="SSF52540">
    <property type="entry name" value="P-loop containing nucleoside triphosphate hydrolases"/>
    <property type="match status" value="1"/>
</dbReference>
<dbReference type="PANTHER" id="PTHR43788:SF8">
    <property type="entry name" value="DNA-BINDING PROTEIN SMUBP-2"/>
    <property type="match status" value="1"/>
</dbReference>
<dbReference type="GO" id="GO:0043139">
    <property type="term" value="F:5'-3' DNA helicase activity"/>
    <property type="evidence" value="ECO:0007669"/>
    <property type="project" value="TreeGrafter"/>
</dbReference>
<evidence type="ECO:0000256" key="2">
    <source>
        <dbReference type="ARBA" id="ARBA00022741"/>
    </source>
</evidence>
<dbReference type="InterPro" id="IPR050534">
    <property type="entry name" value="Coronavir_polyprotein_1ab"/>
</dbReference>
<comment type="caution">
    <text evidence="10">The sequence shown here is derived from an EMBL/GenBank/DDBJ whole genome shotgun (WGS) entry which is preliminary data.</text>
</comment>
<dbReference type="OrthoDB" id="3197455at2"/>
<evidence type="ECO:0000313" key="11">
    <source>
        <dbReference type="Proteomes" id="UP000003560"/>
    </source>
</evidence>
<comment type="similarity">
    <text evidence="1">Belongs to the DNA2/NAM7 helicase family.</text>
</comment>
<feature type="compositionally biased region" description="Polar residues" evidence="7">
    <location>
        <begin position="1596"/>
        <end position="1607"/>
    </location>
</feature>
<keyword evidence="3" id="KW-0378">Hydrolase</keyword>
<dbReference type="Pfam" id="PF13087">
    <property type="entry name" value="AAA_12"/>
    <property type="match status" value="1"/>
</dbReference>
<dbReference type="Pfam" id="PF13086">
    <property type="entry name" value="AAA_11"/>
    <property type="match status" value="1"/>
</dbReference>
<protein>
    <recommendedName>
        <fullName evidence="12">DNA2/NAM7 helicase-like C-terminal domain-containing protein</fullName>
    </recommendedName>
</protein>
<feature type="domain" description="DNA2/NAM7 helicase helicase" evidence="8">
    <location>
        <begin position="951"/>
        <end position="1018"/>
    </location>
</feature>
<feature type="coiled-coil region" evidence="6">
    <location>
        <begin position="639"/>
        <end position="680"/>
    </location>
</feature>
<evidence type="ECO:0000313" key="10">
    <source>
        <dbReference type="EMBL" id="EEA91319.1"/>
    </source>
</evidence>
<dbReference type="PANTHER" id="PTHR43788">
    <property type="entry name" value="DNA2/NAM7 HELICASE FAMILY MEMBER"/>
    <property type="match status" value="1"/>
</dbReference>
<keyword evidence="6" id="KW-0175">Coiled coil</keyword>
<sequence>MIDDGKLERINAALGYWSMIDLLTQDSLPNTDPYASVYCTKKKTAEEKPRVSVSHQFKYDLDKNVEEMICACTESDVINACRKRIGLLSKKEIGKTDKEVKDLAQLKDAVAKNAFPQIIAIDIFLGIIPREPVITALEEKLAAASIPTSKKRQEIETDDLASALVHLDGSGVITGLEISPAIWLLARSSRDMNTLYDAFKNETEALSSNIIERYGRAPATFGDLKAIVSELLPAALQERIDTFLEEHPVYKHEHSCHPLSRSIISYQAFDDPERKPFPVTLHSSFYSKDITAVHDAICDAKNNGNPKSLAHGQLKLVLSYLEGGLEQHNGRDARRLDIQSAANEAEHHRVSSFYQNILSLSNTPLGRWPSKFSLSLMQQTAVNLVAGRELAQDSATTDVPISDLMSVNGPPGTGKTTLLKDIIAANIVEKARLLSSYEKPDDAFTEITGVDKYLKYAKHAYLLVNPKIADLGIIVCSSNNTAVENISEELPQSAELLDGLEKEEKDPRRERAMFRGDIENDRNLFETPWKIKQDGDDPKGKRERKVIPDLYFSRIACEQFNSKEKANASLGMLISARLGKKDHIDSFRETTLEELIFASDQDSRENHLKRFELSRKAFSDQYNHVEELMGRYANRQKDVLRLQTSVKEARLRLTRAESDLSQATHANENAKRQLSDALSNSILQLKSNEDYRDRLSQINDIRSLRILEDQLKEELAPYTGELERLKKQLEIVRQSSEKSNFLSNVFNHLGGHKKKPNLEILKAEEELTVFQEGNSGNERLARFRREITGELKKLNRLAQAAREAQASVDKAETDLERAKDLLDLQQNELAQSLSSCPHALTSGRIASITGENPEQRKLHDAHLFTPAAEVPDENELRYERDKLFLRALQVTRDFILSSNCMASNFKLLNAYWGATVEKANGTGKGKITFTNEDASKIVPALFQTLSILTPVISTTFASAGRLFRDIPIANKDHAPLGLCIVDEAGQAVPHAAIGILARCDKALVVGDPYQIEPVVDSEVKMFTELLGKSIDFLFKSCTSSVQALADATNPIGHYRTSDEEGREWIGCPLIVHRRCVSPMFEISNEISYGNSMLNETAKLDPKKDKEKLESFYLPSSQWINVAGHERGNKDHYVAAQGERAKEIVLSAFTKKRSDENSPSLYIISPFGTVVTGIRKALERCRPDSVNGKTWESFLKNNIGTVHKFQGKEAQEVIFMLGCDNSASGAVQWVNSNIVNVAASRAKQRLYVIADYNVWNRNPYVSAMKRILDTAWIDLLDNSQANDGRGIEEVRSAVPRLESLPTDNLESIASDSDGNALSTNTENTYFDTSAFLQNVRPRIAHITLSQSVCNRFGFEDEDALDTAFAACVDADSPISNPVLANIKMGMFLYDLFDIDRRSSNGDKEDWSFCAIMFCRAAELLLKHELLPSLKSINPSLIINGKQNIADVNELSLGQYSNALCGKETKVAYGMAAGYRCGNCDTRTETIINSVTPRDPAWWNSFGNNLGKLRIIRNDFCHSGRNVTPDIKKLLARLFDGHIERANRGKQVALLCEARTLEIAKEGIGSRGFPDMMRELKGVGLKEPDQTPADIAHHTEQSAKQISTDSQRLTPKPGNHAARPSKQLQQAADPSAFPKSNLEATTTEGREHQFDEGHWTISKWSSLLKSKLANYPGLSDGAREINIALEEAGYVTSGDHRFTQKAFDSWDVQEKPGFDKKTGRSFVYSLYSHGALIEALGIYNAFKDKS</sequence>
<dbReference type="GeneID" id="98002795"/>
<dbReference type="InterPro" id="IPR041679">
    <property type="entry name" value="DNA2/NAM7-like_C"/>
</dbReference>
<dbReference type="InterPro" id="IPR027417">
    <property type="entry name" value="P-loop_NTPase"/>
</dbReference>
<accession>B6G8S0</accession>
<dbReference type="GO" id="GO:0016787">
    <property type="term" value="F:hydrolase activity"/>
    <property type="evidence" value="ECO:0007669"/>
    <property type="project" value="UniProtKB-KW"/>
</dbReference>
<evidence type="ECO:0000259" key="8">
    <source>
        <dbReference type="Pfam" id="PF13086"/>
    </source>
</evidence>
<proteinExistence type="inferred from homology"/>
<evidence type="ECO:0000256" key="4">
    <source>
        <dbReference type="ARBA" id="ARBA00022806"/>
    </source>
</evidence>
<keyword evidence="11" id="KW-1185">Reference proteome</keyword>
<reference evidence="10 11" key="1">
    <citation type="submission" date="2008-10" db="EMBL/GenBank/DDBJ databases">
        <title>Draft genome sequence of Collinsella stercoris (DSM 13279).</title>
        <authorList>
            <person name="Sudarsanam P."/>
            <person name="Ley R."/>
            <person name="Guruge J."/>
            <person name="Turnbaugh P.J."/>
            <person name="Mahowald M."/>
            <person name="Liep D."/>
            <person name="Gordon J."/>
        </authorList>
    </citation>
    <scope>NUCLEOTIDE SEQUENCE [LARGE SCALE GENOMIC DNA]</scope>
    <source>
        <strain evidence="10 11">DSM 13279</strain>
    </source>
</reference>
<gene>
    <name evidence="10" type="ORF">COLSTE_00461</name>
</gene>
<evidence type="ECO:0000256" key="3">
    <source>
        <dbReference type="ARBA" id="ARBA00022801"/>
    </source>
</evidence>
<dbReference type="eggNOG" id="COG1112">
    <property type="taxonomic scope" value="Bacteria"/>
</dbReference>